<evidence type="ECO:0000313" key="4">
    <source>
        <dbReference type="Proteomes" id="UP001189429"/>
    </source>
</evidence>
<feature type="region of interest" description="Disordered" evidence="2">
    <location>
        <begin position="277"/>
        <end position="319"/>
    </location>
</feature>
<reference evidence="3" key="1">
    <citation type="submission" date="2023-10" db="EMBL/GenBank/DDBJ databases">
        <authorList>
            <person name="Chen Y."/>
            <person name="Shah S."/>
            <person name="Dougan E. K."/>
            <person name="Thang M."/>
            <person name="Chan C."/>
        </authorList>
    </citation>
    <scope>NUCLEOTIDE SEQUENCE [LARGE SCALE GENOMIC DNA]</scope>
</reference>
<gene>
    <name evidence="3" type="ORF">PCOR1329_LOCUS49224</name>
</gene>
<feature type="compositionally biased region" description="Gly residues" evidence="2">
    <location>
        <begin position="277"/>
        <end position="288"/>
    </location>
</feature>
<accession>A0ABN9UPB4</accession>
<sequence length="319" mass="34051">MSSARTRAVRRPPDGVRDRAASRRDHARGLADPQGLRELLAGSGLRLVPFGKDGLDATVESVAGGALVSAPGVGVRSCDWWPDDLFEGAGLVPMWHWSSAGEAEGPVLLRLACSGLALGASGRCFLLRHRGVDLSRDACEPYTAAMEDPGRGYASEASSSEDSETGDNRPALRRSSSTPRNALRAVTPLKGWRLSRSKSHNGKWPKFDAKPGGPCRCGQLQLQLQEFLEARLGRLEEAARELEEQLASILEALEPGSRARRPPEQLLGVQRSREGLLGAGHLGGAGRRGGPDARDPCVTEEARASRLDISTLEPGSSTL</sequence>
<feature type="region of interest" description="Disordered" evidence="2">
    <location>
        <begin position="145"/>
        <end position="180"/>
    </location>
</feature>
<evidence type="ECO:0000313" key="3">
    <source>
        <dbReference type="EMBL" id="CAK0860173.1"/>
    </source>
</evidence>
<organism evidence="3 4">
    <name type="scientific">Prorocentrum cordatum</name>
    <dbReference type="NCBI Taxonomy" id="2364126"/>
    <lineage>
        <taxon>Eukaryota</taxon>
        <taxon>Sar</taxon>
        <taxon>Alveolata</taxon>
        <taxon>Dinophyceae</taxon>
        <taxon>Prorocentrales</taxon>
        <taxon>Prorocentraceae</taxon>
        <taxon>Prorocentrum</taxon>
    </lineage>
</organism>
<dbReference type="EMBL" id="CAUYUJ010015953">
    <property type="protein sequence ID" value="CAK0860173.1"/>
    <property type="molecule type" value="Genomic_DNA"/>
</dbReference>
<dbReference type="Proteomes" id="UP001189429">
    <property type="component" value="Unassembled WGS sequence"/>
</dbReference>
<keyword evidence="4" id="KW-1185">Reference proteome</keyword>
<feature type="compositionally biased region" description="Basic and acidic residues" evidence="2">
    <location>
        <begin position="289"/>
        <end position="306"/>
    </location>
</feature>
<protein>
    <submittedName>
        <fullName evidence="3">Uncharacterized protein</fullName>
    </submittedName>
</protein>
<name>A0ABN9UPB4_9DINO</name>
<feature type="compositionally biased region" description="Basic and acidic residues" evidence="2">
    <location>
        <begin position="11"/>
        <end position="29"/>
    </location>
</feature>
<feature type="region of interest" description="Disordered" evidence="2">
    <location>
        <begin position="1"/>
        <end position="30"/>
    </location>
</feature>
<keyword evidence="1" id="KW-0175">Coiled coil</keyword>
<evidence type="ECO:0000256" key="2">
    <source>
        <dbReference type="SAM" id="MobiDB-lite"/>
    </source>
</evidence>
<evidence type="ECO:0000256" key="1">
    <source>
        <dbReference type="SAM" id="Coils"/>
    </source>
</evidence>
<proteinExistence type="predicted"/>
<feature type="coiled-coil region" evidence="1">
    <location>
        <begin position="225"/>
        <end position="252"/>
    </location>
</feature>
<comment type="caution">
    <text evidence="3">The sequence shown here is derived from an EMBL/GenBank/DDBJ whole genome shotgun (WGS) entry which is preliminary data.</text>
</comment>